<evidence type="ECO:0000313" key="2">
    <source>
        <dbReference type="Proteomes" id="UP000438429"/>
    </source>
</evidence>
<dbReference type="AlphaFoldDB" id="A0A6A4SB64"/>
<dbReference type="Proteomes" id="UP000438429">
    <property type="component" value="Unassembled WGS sequence"/>
</dbReference>
<reference evidence="1 2" key="1">
    <citation type="submission" date="2019-06" db="EMBL/GenBank/DDBJ databases">
        <title>Draft genomes of female and male turbot (Scophthalmus maximus).</title>
        <authorList>
            <person name="Xu H."/>
            <person name="Xu X.-W."/>
            <person name="Shao C."/>
            <person name="Chen S."/>
        </authorList>
    </citation>
    <scope>NUCLEOTIDE SEQUENCE [LARGE SCALE GENOMIC DNA]</scope>
    <source>
        <strain evidence="1">Ysfricsl-2016a</strain>
        <tissue evidence="1">Blood</tissue>
    </source>
</reference>
<protein>
    <submittedName>
        <fullName evidence="1">Uncharacterized protein</fullName>
    </submittedName>
</protein>
<sequence length="178" mass="19591">MPRCAASAEARLRPEAADEHRVSTIITASRTCLDARPKNESTRGAEDMMKWILQREKTSPQRLFIVYVQIKSAYLISLQRTAELEKTFQKDEQADFGYRGLPSRPLCVPPPASFTAISDGFIRKRPSALHRLPRLADAADSVGGKHHTRGDLSDFQLSGETAAAPLLPLLALAPLALV</sequence>
<organism evidence="1 2">
    <name type="scientific">Scophthalmus maximus</name>
    <name type="common">Turbot</name>
    <name type="synonym">Psetta maxima</name>
    <dbReference type="NCBI Taxonomy" id="52904"/>
    <lineage>
        <taxon>Eukaryota</taxon>
        <taxon>Metazoa</taxon>
        <taxon>Chordata</taxon>
        <taxon>Craniata</taxon>
        <taxon>Vertebrata</taxon>
        <taxon>Euteleostomi</taxon>
        <taxon>Actinopterygii</taxon>
        <taxon>Neopterygii</taxon>
        <taxon>Teleostei</taxon>
        <taxon>Neoteleostei</taxon>
        <taxon>Acanthomorphata</taxon>
        <taxon>Carangaria</taxon>
        <taxon>Pleuronectiformes</taxon>
        <taxon>Pleuronectoidei</taxon>
        <taxon>Scophthalmidae</taxon>
        <taxon>Scophthalmus</taxon>
    </lineage>
</organism>
<evidence type="ECO:0000313" key="1">
    <source>
        <dbReference type="EMBL" id="KAF0029645.1"/>
    </source>
</evidence>
<dbReference type="EMBL" id="VEVO01000016">
    <property type="protein sequence ID" value="KAF0029645.1"/>
    <property type="molecule type" value="Genomic_DNA"/>
</dbReference>
<comment type="caution">
    <text evidence="1">The sequence shown here is derived from an EMBL/GenBank/DDBJ whole genome shotgun (WGS) entry which is preliminary data.</text>
</comment>
<accession>A0A6A4SB64</accession>
<gene>
    <name evidence="1" type="ORF">F2P81_018750</name>
</gene>
<name>A0A6A4SB64_SCOMX</name>
<proteinExistence type="predicted"/>